<evidence type="ECO:0000313" key="2">
    <source>
        <dbReference type="Proteomes" id="UP000663193"/>
    </source>
</evidence>
<organism evidence="1 2">
    <name type="scientific">Phaeosphaeria nodorum (strain SN15 / ATCC MYA-4574 / FGSC 10173)</name>
    <name type="common">Glume blotch fungus</name>
    <name type="synonym">Parastagonospora nodorum</name>
    <dbReference type="NCBI Taxonomy" id="321614"/>
    <lineage>
        <taxon>Eukaryota</taxon>
        <taxon>Fungi</taxon>
        <taxon>Dikarya</taxon>
        <taxon>Ascomycota</taxon>
        <taxon>Pezizomycotina</taxon>
        <taxon>Dothideomycetes</taxon>
        <taxon>Pleosporomycetidae</taxon>
        <taxon>Pleosporales</taxon>
        <taxon>Pleosporineae</taxon>
        <taxon>Phaeosphaeriaceae</taxon>
        <taxon>Parastagonospora</taxon>
    </lineage>
</organism>
<keyword evidence="2" id="KW-1185">Reference proteome</keyword>
<dbReference type="VEuPathDB" id="FungiDB:JI435_300360"/>
<sequence length="74" mass="8631">NSTHEMYFKVTVGVARCKREELCTARDFLFLRAQVYQCIKAPTYQMEIYIFYSIISSEHSPTVSRSESCTRLVP</sequence>
<reference evidence="2" key="1">
    <citation type="journal article" date="2021" name="BMC Genomics">
        <title>Chromosome-level genome assembly and manually-curated proteome of model necrotroph Parastagonospora nodorum Sn15 reveals a genome-wide trove of candidate effector homologs, and redundancy of virulence-related functions within an accessory chromosome.</title>
        <authorList>
            <person name="Bertazzoni S."/>
            <person name="Jones D.A.B."/>
            <person name="Phan H.T."/>
            <person name="Tan K.-C."/>
            <person name="Hane J.K."/>
        </authorList>
    </citation>
    <scope>NUCLEOTIDE SEQUENCE [LARGE SCALE GENOMIC DNA]</scope>
    <source>
        <strain evidence="2">SN15 / ATCC MYA-4574 / FGSC 10173)</strain>
    </source>
</reference>
<protein>
    <submittedName>
        <fullName evidence="1">Uncharacterized protein</fullName>
    </submittedName>
</protein>
<dbReference type="Proteomes" id="UP000663193">
    <property type="component" value="Chromosome 1"/>
</dbReference>
<evidence type="ECO:0000313" key="1">
    <source>
        <dbReference type="EMBL" id="QRC91074.1"/>
    </source>
</evidence>
<dbReference type="EMBL" id="CP069023">
    <property type="protein sequence ID" value="QRC91074.1"/>
    <property type="molecule type" value="Genomic_DNA"/>
</dbReference>
<feature type="non-terminal residue" evidence="1">
    <location>
        <position position="1"/>
    </location>
</feature>
<accession>A0A7U2EQA9</accession>
<name>A0A7U2EQA9_PHANO</name>
<dbReference type="AlphaFoldDB" id="A0A7U2EQA9"/>
<proteinExistence type="predicted"/>
<gene>
    <name evidence="1" type="ORF">JI435_300360</name>
</gene>